<dbReference type="InterPro" id="IPR022749">
    <property type="entry name" value="D12N6_MeTrfase_N"/>
</dbReference>
<evidence type="ECO:0000259" key="1">
    <source>
        <dbReference type="Pfam" id="PF12161"/>
    </source>
</evidence>
<reference evidence="2 3" key="1">
    <citation type="submission" date="2012-09" db="EMBL/GenBank/DDBJ databases">
        <title>Draft Genome Sequences of 6 Strains from Genus Thauera.</title>
        <authorList>
            <person name="Liu B."/>
            <person name="Shapleigh J.P."/>
            <person name="Frostegard A.H."/>
        </authorList>
    </citation>
    <scope>NUCLEOTIDE SEQUENCE [LARGE SCALE GENOMIC DNA]</scope>
    <source>
        <strain evidence="2 3">S2</strain>
    </source>
</reference>
<organism evidence="2 3">
    <name type="scientific">Thauera aminoaromatica S2</name>
    <dbReference type="NCBI Taxonomy" id="1234381"/>
    <lineage>
        <taxon>Bacteria</taxon>
        <taxon>Pseudomonadati</taxon>
        <taxon>Pseudomonadota</taxon>
        <taxon>Betaproteobacteria</taxon>
        <taxon>Rhodocyclales</taxon>
        <taxon>Zoogloeaceae</taxon>
        <taxon>Thauera</taxon>
    </lineage>
</organism>
<proteinExistence type="predicted"/>
<dbReference type="RefSeq" id="WP_004322535.1">
    <property type="nucleotide sequence ID" value="NZ_AMXD01000136.1"/>
</dbReference>
<keyword evidence="2" id="KW-0489">Methyltransferase</keyword>
<dbReference type="Proteomes" id="UP000013042">
    <property type="component" value="Unassembled WGS sequence"/>
</dbReference>
<protein>
    <submittedName>
        <fullName evidence="2">N-6 DNA methylase</fullName>
    </submittedName>
</protein>
<feature type="domain" description="N6 adenine-specific DNA methyltransferase N-terminal" evidence="1">
    <location>
        <begin position="1"/>
        <end position="41"/>
    </location>
</feature>
<dbReference type="AlphaFoldDB" id="N6YMT5"/>
<sequence length="49" mass="5540">MRGDFKQSEYGRVILPFTVLRRLDCVLAPTKAAVLAEHRDKEQAGLLLL</sequence>
<dbReference type="GO" id="GO:0032259">
    <property type="term" value="P:methylation"/>
    <property type="evidence" value="ECO:0007669"/>
    <property type="project" value="UniProtKB-KW"/>
</dbReference>
<accession>N6YMT5</accession>
<gene>
    <name evidence="2" type="ORF">C665_16277</name>
</gene>
<evidence type="ECO:0000313" key="3">
    <source>
        <dbReference type="Proteomes" id="UP000013042"/>
    </source>
</evidence>
<name>N6YMT5_THASP</name>
<dbReference type="EMBL" id="AMXD01000136">
    <property type="protein sequence ID" value="ENO83438.1"/>
    <property type="molecule type" value="Genomic_DNA"/>
</dbReference>
<dbReference type="GO" id="GO:0008168">
    <property type="term" value="F:methyltransferase activity"/>
    <property type="evidence" value="ECO:0007669"/>
    <property type="project" value="UniProtKB-KW"/>
</dbReference>
<dbReference type="Pfam" id="PF12161">
    <property type="entry name" value="HsdM_N"/>
    <property type="match status" value="1"/>
</dbReference>
<evidence type="ECO:0000313" key="2">
    <source>
        <dbReference type="EMBL" id="ENO83438.1"/>
    </source>
</evidence>
<keyword evidence="2" id="KW-0808">Transferase</keyword>
<comment type="caution">
    <text evidence="2">The sequence shown here is derived from an EMBL/GenBank/DDBJ whole genome shotgun (WGS) entry which is preliminary data.</text>
</comment>